<dbReference type="InterPro" id="IPR018727">
    <property type="entry name" value="DUF2267"/>
</dbReference>
<sequence length="268" mass="29179">MDYQEFITIVEQVADISGEEAESVACLTLRLLARRVTPGEAEVLGERLPERLRPCLEPDGPPERFHVDEFVRRVAEHTGIDAGTAAEQARGVLAALWRAVGPDEFEDLRAELPKDFCPLMDTAMAAAPPPAEDEPPFAGGLLYDEFLDRVAVLAATDRDHAHRATEAVLDMLGLRLSAGQADDLLPLLPLQFRPALRRGGARSRGGAVPLSPDVFLHDVAKRAGVTRGDATKDVRAVFAVLREAVGEKEYHDAIARLPGEYRPLLQPG</sequence>
<dbReference type="AlphaFoldDB" id="A0A1I3S1T3"/>
<protein>
    <submittedName>
        <fullName evidence="1">Uncharacterized conserved protein, DUF2267 family</fullName>
    </submittedName>
</protein>
<dbReference type="Pfam" id="PF10025">
    <property type="entry name" value="DUF2267"/>
    <property type="match status" value="2"/>
</dbReference>
<dbReference type="InterPro" id="IPR038282">
    <property type="entry name" value="DUF2267_sf"/>
</dbReference>
<name>A0A1I3S1T3_9ACTN</name>
<gene>
    <name evidence="1" type="ORF">SAMN05216275_109271</name>
</gene>
<proteinExistence type="predicted"/>
<dbReference type="Gene3D" id="1.10.490.110">
    <property type="entry name" value="Uncharacterized conserved protein DUF2267"/>
    <property type="match status" value="2"/>
</dbReference>
<dbReference type="Proteomes" id="UP000199111">
    <property type="component" value="Unassembled WGS sequence"/>
</dbReference>
<accession>A0A1I3S1T3</accession>
<evidence type="ECO:0000313" key="1">
    <source>
        <dbReference type="EMBL" id="SFJ52568.1"/>
    </source>
</evidence>
<evidence type="ECO:0000313" key="2">
    <source>
        <dbReference type="Proteomes" id="UP000199111"/>
    </source>
</evidence>
<keyword evidence="2" id="KW-1185">Reference proteome</keyword>
<dbReference type="RefSeq" id="WP_143120956.1">
    <property type="nucleotide sequence ID" value="NZ_FOQY01000009.1"/>
</dbReference>
<organism evidence="1 2">
    <name type="scientific">Streptosporangium canum</name>
    <dbReference type="NCBI Taxonomy" id="324952"/>
    <lineage>
        <taxon>Bacteria</taxon>
        <taxon>Bacillati</taxon>
        <taxon>Actinomycetota</taxon>
        <taxon>Actinomycetes</taxon>
        <taxon>Streptosporangiales</taxon>
        <taxon>Streptosporangiaceae</taxon>
        <taxon>Streptosporangium</taxon>
    </lineage>
</organism>
<dbReference type="GeneID" id="96299057"/>
<reference evidence="2" key="1">
    <citation type="submission" date="2016-10" db="EMBL/GenBank/DDBJ databases">
        <authorList>
            <person name="Varghese N."/>
            <person name="Submissions S."/>
        </authorList>
    </citation>
    <scope>NUCLEOTIDE SEQUENCE [LARGE SCALE GENOMIC DNA]</scope>
    <source>
        <strain evidence="2">CGMCC 4.2126</strain>
    </source>
</reference>
<dbReference type="EMBL" id="FOQY01000009">
    <property type="protein sequence ID" value="SFJ52568.1"/>
    <property type="molecule type" value="Genomic_DNA"/>
</dbReference>